<accession>A0A817A2H7</accession>
<name>A0A817A2H7_BRANA</name>
<protein>
    <submittedName>
        <fullName evidence="1">(rape) hypothetical protein</fullName>
    </submittedName>
</protein>
<organism evidence="1">
    <name type="scientific">Brassica napus</name>
    <name type="common">Rape</name>
    <dbReference type="NCBI Taxonomy" id="3708"/>
    <lineage>
        <taxon>Eukaryota</taxon>
        <taxon>Viridiplantae</taxon>
        <taxon>Streptophyta</taxon>
        <taxon>Embryophyta</taxon>
        <taxon>Tracheophyta</taxon>
        <taxon>Spermatophyta</taxon>
        <taxon>Magnoliopsida</taxon>
        <taxon>eudicotyledons</taxon>
        <taxon>Gunneridae</taxon>
        <taxon>Pentapetalae</taxon>
        <taxon>rosids</taxon>
        <taxon>malvids</taxon>
        <taxon>Brassicales</taxon>
        <taxon>Brassicaceae</taxon>
        <taxon>Brassiceae</taxon>
        <taxon>Brassica</taxon>
    </lineage>
</organism>
<sequence length="55" mass="6015">MDPVTPLRHLLVYHNNETNSGSSRHKAPPLIHITDTDIIDGGCRLVMNGGQSSFT</sequence>
<dbReference type="EMBL" id="HG994362">
    <property type="protein sequence ID" value="CAF2223327.1"/>
    <property type="molecule type" value="Genomic_DNA"/>
</dbReference>
<dbReference type="AlphaFoldDB" id="A0A817A2H7"/>
<reference evidence="1" key="1">
    <citation type="submission" date="2021-01" db="EMBL/GenBank/DDBJ databases">
        <authorList>
            <consortium name="Genoscope - CEA"/>
            <person name="William W."/>
        </authorList>
    </citation>
    <scope>NUCLEOTIDE SEQUENCE</scope>
</reference>
<evidence type="ECO:0000313" key="1">
    <source>
        <dbReference type="EMBL" id="CAF2223327.1"/>
    </source>
</evidence>
<proteinExistence type="predicted"/>
<gene>
    <name evidence="1" type="ORF">DARMORV10_A08P07320.1</name>
</gene>
<dbReference type="Proteomes" id="UP001295469">
    <property type="component" value="Chromosome A08"/>
</dbReference>